<dbReference type="CDD" id="cd09272">
    <property type="entry name" value="RNase_HI_RT_Ty1"/>
    <property type="match status" value="1"/>
</dbReference>
<dbReference type="PANTHER" id="PTHR11439:SF470">
    <property type="entry name" value="CYSTEINE-RICH RLK (RECEPTOR-LIKE PROTEIN KINASE) 8"/>
    <property type="match status" value="1"/>
</dbReference>
<organism evidence="1">
    <name type="scientific">Glycine soja</name>
    <name type="common">Wild soybean</name>
    <dbReference type="NCBI Taxonomy" id="3848"/>
    <lineage>
        <taxon>Eukaryota</taxon>
        <taxon>Viridiplantae</taxon>
        <taxon>Streptophyta</taxon>
        <taxon>Embryophyta</taxon>
        <taxon>Tracheophyta</taxon>
        <taxon>Spermatophyta</taxon>
        <taxon>Magnoliopsida</taxon>
        <taxon>eudicotyledons</taxon>
        <taxon>Gunneridae</taxon>
        <taxon>Pentapetalae</taxon>
        <taxon>rosids</taxon>
        <taxon>fabids</taxon>
        <taxon>Fabales</taxon>
        <taxon>Fabaceae</taxon>
        <taxon>Papilionoideae</taxon>
        <taxon>50 kb inversion clade</taxon>
        <taxon>NPAAA clade</taxon>
        <taxon>indigoferoid/millettioid clade</taxon>
        <taxon>Phaseoleae</taxon>
        <taxon>Glycine</taxon>
        <taxon>Glycine subgen. Soja</taxon>
    </lineage>
</organism>
<feature type="non-terminal residue" evidence="1">
    <location>
        <position position="1"/>
    </location>
</feature>
<dbReference type="GO" id="GO:0052923">
    <property type="term" value="F:all-trans-nonaprenyl-diphosphate synthase (geranyl-diphosphate specific) activity"/>
    <property type="evidence" value="ECO:0007669"/>
    <property type="project" value="UniProtKB-EC"/>
</dbReference>
<protein>
    <submittedName>
        <fullName evidence="1">Retrovirus-related Pol polyprotein from transposon TNT 1-94</fullName>
        <ecNumber evidence="1">2.5.1.84</ecNumber>
    </submittedName>
</protein>
<dbReference type="EC" id="2.5.1.84" evidence="1"/>
<proteinExistence type="predicted"/>
<reference evidence="1" key="1">
    <citation type="submission" date="2014-07" db="EMBL/GenBank/DDBJ databases">
        <title>Identification of a novel salt tolerance gene in wild soybean by whole-genome sequencing.</title>
        <authorList>
            <person name="Lam H.-M."/>
            <person name="Qi X."/>
            <person name="Li M.-W."/>
            <person name="Liu X."/>
            <person name="Xie M."/>
            <person name="Ni M."/>
            <person name="Xu X."/>
        </authorList>
    </citation>
    <scope>NUCLEOTIDE SEQUENCE [LARGE SCALE GENOMIC DNA]</scope>
    <source>
        <tissue evidence="1">Root</tissue>
    </source>
</reference>
<dbReference type="PANTHER" id="PTHR11439">
    <property type="entry name" value="GAG-POL-RELATED RETROTRANSPOSON"/>
    <property type="match status" value="1"/>
</dbReference>
<evidence type="ECO:0000313" key="1">
    <source>
        <dbReference type="EMBL" id="KHN03651.1"/>
    </source>
</evidence>
<gene>
    <name evidence="1" type="ORF">glysoja_031148</name>
</gene>
<name>A0A0B2P2V5_GLYSO</name>
<dbReference type="EMBL" id="KN669767">
    <property type="protein sequence ID" value="KHN03651.1"/>
    <property type="molecule type" value="Genomic_DNA"/>
</dbReference>
<dbReference type="AlphaFoldDB" id="A0A0B2P2V5"/>
<accession>A0A0B2P2V5</accession>
<feature type="non-terminal residue" evidence="1">
    <location>
        <position position="60"/>
    </location>
</feature>
<dbReference type="Proteomes" id="UP000053555">
    <property type="component" value="Unassembled WGS sequence"/>
</dbReference>
<keyword evidence="1" id="KW-0808">Transferase</keyword>
<sequence length="60" mass="6864">SLATLSSELQWLKYLLSDLGIDHSQPITVHCDSQAAIHIAKNPVFHERTKHIEIDCHFVR</sequence>